<feature type="transmembrane region" description="Helical" evidence="1">
    <location>
        <begin position="120"/>
        <end position="147"/>
    </location>
</feature>
<keyword evidence="1" id="KW-1133">Transmembrane helix</keyword>
<keyword evidence="1" id="KW-0472">Membrane</keyword>
<sequence>MLRLPNQVLLFFSIKNQFEINNYINLEFNGKPITLKIYINSKNNNKYKYNRIKNLLAFLNKISGVKMEHRKVLKFLQIIGVIFIIVSLVEIVFIIVMHFTPFTLNGDSILLSEFIYAAEIVPLSGTLLWIFLIIATICFLILGFFMYKIILSKKIESWPLAKYMVVLGMVILLGGFVKMNFLVLLGKINISTISGPIR</sequence>
<reference evidence="2" key="1">
    <citation type="journal article" date="2014" name="Front. Microbiol.">
        <title>High frequency of phylogenetically diverse reductive dehalogenase-homologous genes in deep subseafloor sedimentary metagenomes.</title>
        <authorList>
            <person name="Kawai M."/>
            <person name="Futagami T."/>
            <person name="Toyoda A."/>
            <person name="Takaki Y."/>
            <person name="Nishi S."/>
            <person name="Hori S."/>
            <person name="Arai W."/>
            <person name="Tsubouchi T."/>
            <person name="Morono Y."/>
            <person name="Uchiyama I."/>
            <person name="Ito T."/>
            <person name="Fujiyama A."/>
            <person name="Inagaki F."/>
            <person name="Takami H."/>
        </authorList>
    </citation>
    <scope>NUCLEOTIDE SEQUENCE</scope>
    <source>
        <strain evidence="2">Expedition CK06-06</strain>
    </source>
</reference>
<proteinExistence type="predicted"/>
<accession>X1D8K9</accession>
<evidence type="ECO:0000256" key="1">
    <source>
        <dbReference type="SAM" id="Phobius"/>
    </source>
</evidence>
<keyword evidence="1" id="KW-0812">Transmembrane</keyword>
<dbReference type="AlphaFoldDB" id="X1D8K9"/>
<feature type="transmembrane region" description="Helical" evidence="1">
    <location>
        <begin position="159"/>
        <end position="177"/>
    </location>
</feature>
<feature type="transmembrane region" description="Helical" evidence="1">
    <location>
        <begin position="75"/>
        <end position="100"/>
    </location>
</feature>
<organism evidence="2">
    <name type="scientific">marine sediment metagenome</name>
    <dbReference type="NCBI Taxonomy" id="412755"/>
    <lineage>
        <taxon>unclassified sequences</taxon>
        <taxon>metagenomes</taxon>
        <taxon>ecological metagenomes</taxon>
    </lineage>
</organism>
<protein>
    <submittedName>
        <fullName evidence="2">Uncharacterized protein</fullName>
    </submittedName>
</protein>
<feature type="non-terminal residue" evidence="2">
    <location>
        <position position="198"/>
    </location>
</feature>
<gene>
    <name evidence="2" type="ORF">S01H4_54952</name>
</gene>
<dbReference type="EMBL" id="BART01031670">
    <property type="protein sequence ID" value="GAH16557.1"/>
    <property type="molecule type" value="Genomic_DNA"/>
</dbReference>
<name>X1D8K9_9ZZZZ</name>
<evidence type="ECO:0000313" key="2">
    <source>
        <dbReference type="EMBL" id="GAH16557.1"/>
    </source>
</evidence>
<comment type="caution">
    <text evidence="2">The sequence shown here is derived from an EMBL/GenBank/DDBJ whole genome shotgun (WGS) entry which is preliminary data.</text>
</comment>